<evidence type="ECO:0000313" key="2">
    <source>
        <dbReference type="EMBL" id="PIC36212.1"/>
    </source>
</evidence>
<dbReference type="PANTHER" id="PTHR47331">
    <property type="entry name" value="PHD-TYPE DOMAIN-CONTAINING PROTEIN"/>
    <property type="match status" value="1"/>
</dbReference>
<feature type="compositionally biased region" description="Basic and acidic residues" evidence="1">
    <location>
        <begin position="336"/>
        <end position="345"/>
    </location>
</feature>
<feature type="compositionally biased region" description="Basic and acidic residues" evidence="1">
    <location>
        <begin position="215"/>
        <end position="225"/>
    </location>
</feature>
<sequence>MNINSRFQVGLRHLEADTPHGRLRGPVVTVLLNNALRLRNRSLPGRLFGPRRPAPKIMFTKRATAARNLISQVTEILQNQSQPDFIAIIQNCYNALNEFILSLTNYEGEALMLVKQHPALSSTSEIRKRNIQELINHIKSRHYDSLVNEMDDLLSIIEALLQEQPNNRRRKTDLTPINHSEVMDKLVKIPSMRHTKSSSQRKKEETGSYGPIQSKKQEPDFRKEFLPNQETPILRNNRSKSKSHIDKQINPHHNSTDTNTENHQIQKMLTMMMDQFRQLSSTTNQSLKQIHQVQNQLVSNMNQLQANFVDLQDQLDHIHSSDKLPSLQTNPTKQGDTQRDQHVDSSEQSFSVKVTPRAKQLHTHQQQIMSPENTTYSPSPSFYGMDINTILQTIKPFSGKQDEYSLFITRFNSLVHKNPSLEPAMKQNILISLLEGDAKELITSDQLSEWAYDDLRSNLEKVYNKTTDRRKQLMENYRNLPFHQTDYVQMERDTMKHICIINSLQRIGITVDDPFLVDSFIDKLPSIIMKTVIKNNRKKNMSFMDTAALVQTLISENKAVAEAEQRKKNRSQLNEIYTAEVNNASIQPPASTSGQSSPMPRGQKSYPPHKGGHKTFSQGPTPPWKTNPCKFCDAKHETRNCPLSPQEKRKKLQELNLCGNCLGNSHIAKDCRAKWTCYICHQKHHKSLCLNKGKMDMLINLLNVNNIEDTTEFFRKNGVDV</sequence>
<reference evidence="3" key="1">
    <citation type="submission" date="2017-10" db="EMBL/GenBank/DDBJ databases">
        <title>Rapid genome shrinkage in a self-fertile nematode reveals novel sperm competition proteins.</title>
        <authorList>
            <person name="Yin D."/>
            <person name="Schwarz E.M."/>
            <person name="Thomas C.G."/>
            <person name="Felde R.L."/>
            <person name="Korf I.F."/>
            <person name="Cutter A.D."/>
            <person name="Schartner C.M."/>
            <person name="Ralston E.J."/>
            <person name="Meyer B.J."/>
            <person name="Haag E.S."/>
        </authorList>
    </citation>
    <scope>NUCLEOTIDE SEQUENCE [LARGE SCALE GENOMIC DNA]</scope>
    <source>
        <strain evidence="3">JU1422</strain>
    </source>
</reference>
<dbReference type="STRING" id="1611254.A0A2G5U9J9"/>
<feature type="region of interest" description="Disordered" evidence="1">
    <location>
        <begin position="190"/>
        <end position="260"/>
    </location>
</feature>
<dbReference type="Proteomes" id="UP000230233">
    <property type="component" value="Chromosome IV"/>
</dbReference>
<organism evidence="2 3">
    <name type="scientific">Caenorhabditis nigoni</name>
    <dbReference type="NCBI Taxonomy" id="1611254"/>
    <lineage>
        <taxon>Eukaryota</taxon>
        <taxon>Metazoa</taxon>
        <taxon>Ecdysozoa</taxon>
        <taxon>Nematoda</taxon>
        <taxon>Chromadorea</taxon>
        <taxon>Rhabditida</taxon>
        <taxon>Rhabditina</taxon>
        <taxon>Rhabditomorpha</taxon>
        <taxon>Rhabditoidea</taxon>
        <taxon>Rhabditidae</taxon>
        <taxon>Peloderinae</taxon>
        <taxon>Caenorhabditis</taxon>
    </lineage>
</organism>
<gene>
    <name evidence="2" type="primary">Cnig_chr_IV.g15291</name>
    <name evidence="2" type="ORF">B9Z55_015291</name>
</gene>
<dbReference type="EMBL" id="PDUG01000004">
    <property type="protein sequence ID" value="PIC36212.1"/>
    <property type="molecule type" value="Genomic_DNA"/>
</dbReference>
<proteinExistence type="predicted"/>
<dbReference type="Pfam" id="PF03564">
    <property type="entry name" value="DUF1759"/>
    <property type="match status" value="1"/>
</dbReference>
<keyword evidence="3" id="KW-1185">Reference proteome</keyword>
<accession>A0A2G5U9J9</accession>
<feature type="compositionally biased region" description="Polar residues" evidence="1">
    <location>
        <begin position="580"/>
        <end position="598"/>
    </location>
</feature>
<feature type="compositionally biased region" description="Basic residues" evidence="1">
    <location>
        <begin position="191"/>
        <end position="200"/>
    </location>
</feature>
<feature type="compositionally biased region" description="Polar residues" evidence="1">
    <location>
        <begin position="326"/>
        <end position="335"/>
    </location>
</feature>
<feature type="compositionally biased region" description="Polar residues" evidence="1">
    <location>
        <begin position="251"/>
        <end position="260"/>
    </location>
</feature>
<evidence type="ECO:0000256" key="1">
    <source>
        <dbReference type="SAM" id="MobiDB-lite"/>
    </source>
</evidence>
<evidence type="ECO:0000313" key="3">
    <source>
        <dbReference type="Proteomes" id="UP000230233"/>
    </source>
</evidence>
<feature type="region of interest" description="Disordered" evidence="1">
    <location>
        <begin position="580"/>
        <end position="622"/>
    </location>
</feature>
<dbReference type="InterPro" id="IPR005312">
    <property type="entry name" value="DUF1759"/>
</dbReference>
<name>A0A2G5U9J9_9PELO</name>
<feature type="region of interest" description="Disordered" evidence="1">
    <location>
        <begin position="320"/>
        <end position="357"/>
    </location>
</feature>
<comment type="caution">
    <text evidence="2">The sequence shown here is derived from an EMBL/GenBank/DDBJ whole genome shotgun (WGS) entry which is preliminary data.</text>
</comment>
<protein>
    <recommendedName>
        <fullName evidence="4">CCHC-type domain-containing protein</fullName>
    </recommendedName>
</protein>
<evidence type="ECO:0008006" key="4">
    <source>
        <dbReference type="Google" id="ProtNLM"/>
    </source>
</evidence>
<dbReference type="AlphaFoldDB" id="A0A2G5U9J9"/>
<dbReference type="OrthoDB" id="5873060at2759"/>